<reference evidence="1" key="1">
    <citation type="submission" date="2018-11" db="EMBL/GenBank/DDBJ databases">
        <authorList>
            <consortium name="Pathogen Informatics"/>
        </authorList>
    </citation>
    <scope>NUCLEOTIDE SEQUENCE</scope>
</reference>
<sequence length="152" mass="17431">MTLQLEGRVVGWTEFVSCPHRKPNENCLRVEAVQLRYDIFDLFSCNFNESLLDFHPSWGRHRQSEKWSFTKQRTNTLNQCTLEKWVDLVVATRSCCQGDLAECTESEVVGHSSCHDSQHQRIRILTDAADYDVGETFKNVPSPLSDAGNHDN</sequence>
<keyword evidence="2" id="KW-1185">Reference proteome</keyword>
<evidence type="ECO:0000313" key="1">
    <source>
        <dbReference type="EMBL" id="VEL34613.1"/>
    </source>
</evidence>
<evidence type="ECO:0000313" key="2">
    <source>
        <dbReference type="Proteomes" id="UP000784294"/>
    </source>
</evidence>
<name>A0A448XEA6_9PLAT</name>
<comment type="caution">
    <text evidence="1">The sequence shown here is derived from an EMBL/GenBank/DDBJ whole genome shotgun (WGS) entry which is preliminary data.</text>
</comment>
<dbReference type="AlphaFoldDB" id="A0A448XEA6"/>
<gene>
    <name evidence="1" type="ORF">PXEA_LOCUS28053</name>
</gene>
<proteinExistence type="predicted"/>
<dbReference type="Proteomes" id="UP000784294">
    <property type="component" value="Unassembled WGS sequence"/>
</dbReference>
<protein>
    <submittedName>
        <fullName evidence="1">Uncharacterized protein</fullName>
    </submittedName>
</protein>
<accession>A0A448XEA6</accession>
<dbReference type="EMBL" id="CAAALY010248028">
    <property type="protein sequence ID" value="VEL34613.1"/>
    <property type="molecule type" value="Genomic_DNA"/>
</dbReference>
<organism evidence="1 2">
    <name type="scientific">Protopolystoma xenopodis</name>
    <dbReference type="NCBI Taxonomy" id="117903"/>
    <lineage>
        <taxon>Eukaryota</taxon>
        <taxon>Metazoa</taxon>
        <taxon>Spiralia</taxon>
        <taxon>Lophotrochozoa</taxon>
        <taxon>Platyhelminthes</taxon>
        <taxon>Monogenea</taxon>
        <taxon>Polyopisthocotylea</taxon>
        <taxon>Polystomatidea</taxon>
        <taxon>Polystomatidae</taxon>
        <taxon>Protopolystoma</taxon>
    </lineage>
</organism>